<dbReference type="Gene3D" id="1.10.3730.20">
    <property type="match status" value="1"/>
</dbReference>
<evidence type="ECO:0000256" key="3">
    <source>
        <dbReference type="ARBA" id="ARBA00022692"/>
    </source>
</evidence>
<evidence type="ECO:0000256" key="1">
    <source>
        <dbReference type="ARBA" id="ARBA00004141"/>
    </source>
</evidence>
<evidence type="ECO:0000256" key="5">
    <source>
        <dbReference type="ARBA" id="ARBA00023136"/>
    </source>
</evidence>
<feature type="transmembrane region" description="Helical" evidence="6">
    <location>
        <begin position="279"/>
        <end position="300"/>
    </location>
</feature>
<dbReference type="PANTHER" id="PTHR32322">
    <property type="entry name" value="INNER MEMBRANE TRANSPORTER"/>
    <property type="match status" value="1"/>
</dbReference>
<dbReference type="InterPro" id="IPR000620">
    <property type="entry name" value="EamA_dom"/>
</dbReference>
<accession>A0A1H4VWD5</accession>
<feature type="transmembrane region" description="Helical" evidence="6">
    <location>
        <begin position="100"/>
        <end position="120"/>
    </location>
</feature>
<dbReference type="RefSeq" id="WP_073360322.1">
    <property type="nucleotide sequence ID" value="NZ_FNTL01000004.1"/>
</dbReference>
<reference evidence="10" key="1">
    <citation type="submission" date="2016-10" db="EMBL/GenBank/DDBJ databases">
        <authorList>
            <person name="Varghese N."/>
        </authorList>
    </citation>
    <scope>NUCLEOTIDE SEQUENCE [LARGE SCALE GENOMIC DNA]</scope>
    <source>
        <strain evidence="10">DSM 44719</strain>
    </source>
</reference>
<dbReference type="EMBL" id="FNTL01000004">
    <property type="protein sequence ID" value="SEC85432.1"/>
    <property type="molecule type" value="Genomic_DNA"/>
</dbReference>
<dbReference type="Proteomes" id="UP000183407">
    <property type="component" value="Unassembled WGS sequence"/>
</dbReference>
<evidence type="ECO:0000313" key="9">
    <source>
        <dbReference type="EMBL" id="SEC85432.1"/>
    </source>
</evidence>
<dbReference type="InterPro" id="IPR050638">
    <property type="entry name" value="AA-Vitamin_Transporters"/>
</dbReference>
<gene>
    <name evidence="9" type="ORF">SAMN04490220_2759</name>
</gene>
<proteinExistence type="inferred from homology"/>
<sequence length="303" mass="29351">MAHLTRTPAVAAVVAASILFATTGTAQALASRSLGYDLDPLAVGSVRVVAAGALLAAFAALRGGLGFGGGFGIRGYAPAVWGGIGVAAYQLGFFTGVQSAGVAAGTMIALGSGPAFTGALQWAVHRQRPGPVWAVSTVIAVAGMGLIVVGTTGGSDSSGVLAGALPALIAGLGYAAYTVAGSSLLTAGARPEAAMGQMFGLGGLFLIPVLVATWPGGLDTGAGAAAAVYLAIVPTVLAYLLFAAGLRRLPPATVATLTLTEPVVAALLGTVVLGEQLTVVAGLGMAAVVASLAVLATSTLRTG</sequence>
<feature type="transmembrane region" description="Helical" evidence="6">
    <location>
        <begin position="198"/>
        <end position="216"/>
    </location>
</feature>
<feature type="transmembrane region" description="Helical" evidence="6">
    <location>
        <begin position="222"/>
        <end position="242"/>
    </location>
</feature>
<evidence type="ECO:0000259" key="8">
    <source>
        <dbReference type="Pfam" id="PF00892"/>
    </source>
</evidence>
<comment type="similarity">
    <text evidence="2">Belongs to the EamA transporter family.</text>
</comment>
<feature type="transmembrane region" description="Helical" evidence="6">
    <location>
        <begin position="254"/>
        <end position="273"/>
    </location>
</feature>
<evidence type="ECO:0000256" key="4">
    <source>
        <dbReference type="ARBA" id="ARBA00022989"/>
    </source>
</evidence>
<dbReference type="GO" id="GO:0016020">
    <property type="term" value="C:membrane"/>
    <property type="evidence" value="ECO:0007669"/>
    <property type="project" value="UniProtKB-SubCell"/>
</dbReference>
<dbReference type="OrthoDB" id="3577499at2"/>
<protein>
    <submittedName>
        <fullName evidence="9">Drug/metabolite transporter, DME family</fullName>
    </submittedName>
</protein>
<dbReference type="PANTHER" id="PTHR32322:SF2">
    <property type="entry name" value="EAMA DOMAIN-CONTAINING PROTEIN"/>
    <property type="match status" value="1"/>
</dbReference>
<dbReference type="InterPro" id="IPR037185">
    <property type="entry name" value="EmrE-like"/>
</dbReference>
<comment type="subcellular location">
    <subcellularLocation>
        <location evidence="1">Membrane</location>
        <topology evidence="1">Multi-pass membrane protein</topology>
    </subcellularLocation>
</comment>
<keyword evidence="3 6" id="KW-0812">Transmembrane</keyword>
<evidence type="ECO:0000256" key="7">
    <source>
        <dbReference type="SAM" id="SignalP"/>
    </source>
</evidence>
<keyword evidence="4 6" id="KW-1133">Transmembrane helix</keyword>
<evidence type="ECO:0000256" key="6">
    <source>
        <dbReference type="SAM" id="Phobius"/>
    </source>
</evidence>
<feature type="domain" description="EamA" evidence="8">
    <location>
        <begin position="9"/>
        <end position="148"/>
    </location>
</feature>
<dbReference type="SUPFAM" id="SSF103481">
    <property type="entry name" value="Multidrug resistance efflux transporter EmrE"/>
    <property type="match status" value="2"/>
</dbReference>
<dbReference type="AlphaFoldDB" id="A0A1H4VWD5"/>
<organism evidence="9 10">
    <name type="scientific">Rhodococcus jostii</name>
    <dbReference type="NCBI Taxonomy" id="132919"/>
    <lineage>
        <taxon>Bacteria</taxon>
        <taxon>Bacillati</taxon>
        <taxon>Actinomycetota</taxon>
        <taxon>Actinomycetes</taxon>
        <taxon>Mycobacteriales</taxon>
        <taxon>Nocardiaceae</taxon>
        <taxon>Rhodococcus</taxon>
    </lineage>
</organism>
<feature type="transmembrane region" description="Helical" evidence="6">
    <location>
        <begin position="164"/>
        <end position="186"/>
    </location>
</feature>
<name>A0A1H4VWD5_RHOJO</name>
<keyword evidence="7" id="KW-0732">Signal</keyword>
<evidence type="ECO:0000256" key="2">
    <source>
        <dbReference type="ARBA" id="ARBA00007362"/>
    </source>
</evidence>
<keyword evidence="5 6" id="KW-0472">Membrane</keyword>
<dbReference type="Pfam" id="PF00892">
    <property type="entry name" value="EamA"/>
    <property type="match status" value="2"/>
</dbReference>
<evidence type="ECO:0000313" key="10">
    <source>
        <dbReference type="Proteomes" id="UP000183407"/>
    </source>
</evidence>
<feature type="transmembrane region" description="Helical" evidence="6">
    <location>
        <begin position="44"/>
        <end position="61"/>
    </location>
</feature>
<feature type="signal peptide" evidence="7">
    <location>
        <begin position="1"/>
        <end position="26"/>
    </location>
</feature>
<feature type="transmembrane region" description="Helical" evidence="6">
    <location>
        <begin position="73"/>
        <end position="94"/>
    </location>
</feature>
<feature type="chain" id="PRO_5039230406" evidence="7">
    <location>
        <begin position="27"/>
        <end position="303"/>
    </location>
</feature>
<feature type="transmembrane region" description="Helical" evidence="6">
    <location>
        <begin position="132"/>
        <end position="152"/>
    </location>
</feature>
<feature type="domain" description="EamA" evidence="8">
    <location>
        <begin position="162"/>
        <end position="296"/>
    </location>
</feature>